<dbReference type="PATRIC" id="fig|189381.10.peg.31"/>
<dbReference type="GeneID" id="89536620"/>
<dbReference type="RefSeq" id="WP_048012098.1">
    <property type="nucleotide sequence ID" value="NZ_BSED01000014.1"/>
</dbReference>
<comment type="caution">
    <text evidence="3">The sequence shown here is derived from an EMBL/GenBank/DDBJ whole genome shotgun (WGS) entry which is preliminary data.</text>
</comment>
<name>A0A0J5WH09_9BACI</name>
<dbReference type="SUPFAM" id="SSF140453">
    <property type="entry name" value="EsxAB dimer-like"/>
    <property type="match status" value="1"/>
</dbReference>
<dbReference type="Gene3D" id="1.10.287.1060">
    <property type="entry name" value="ESAT-6-like"/>
    <property type="match status" value="1"/>
</dbReference>
<dbReference type="Pfam" id="PF06013">
    <property type="entry name" value="WXG100"/>
    <property type="match status" value="1"/>
</dbReference>
<evidence type="ECO:0000256" key="2">
    <source>
        <dbReference type="SAM" id="MobiDB-lite"/>
    </source>
</evidence>
<gene>
    <name evidence="3" type="ORF">AF331_20010</name>
    <name evidence="4" type="ORF">FZC83_17770</name>
</gene>
<feature type="region of interest" description="Disordered" evidence="2">
    <location>
        <begin position="1"/>
        <end position="21"/>
    </location>
</feature>
<evidence type="ECO:0000256" key="1">
    <source>
        <dbReference type="RuleBase" id="RU362001"/>
    </source>
</evidence>
<protein>
    <recommendedName>
        <fullName evidence="1">ESAT-6-like protein</fullName>
    </recommendedName>
</protein>
<evidence type="ECO:0000313" key="3">
    <source>
        <dbReference type="EMBL" id="KON83118.1"/>
    </source>
</evidence>
<reference evidence="4 6" key="3">
    <citation type="submission" date="2019-08" db="EMBL/GenBank/DDBJ databases">
        <title>Bacillus genomes from the desert of Cuatro Cienegas, Coahuila.</title>
        <authorList>
            <person name="Olmedo-Alvarez G."/>
        </authorList>
    </citation>
    <scope>NUCLEOTIDE SEQUENCE [LARGE SCALE GENOMIC DNA]</scope>
    <source>
        <strain evidence="4 6">CH108_3D</strain>
    </source>
</reference>
<comment type="similarity">
    <text evidence="1">Belongs to the WXG100 family.</text>
</comment>
<dbReference type="InterPro" id="IPR010310">
    <property type="entry name" value="T7SS_ESAT-6-like"/>
</dbReference>
<dbReference type="EMBL" id="VTEQ01000006">
    <property type="protein sequence ID" value="TYS51420.1"/>
    <property type="molecule type" value="Genomic_DNA"/>
</dbReference>
<dbReference type="EMBL" id="LGUE01000008">
    <property type="protein sequence ID" value="KON83118.1"/>
    <property type="molecule type" value="Genomic_DNA"/>
</dbReference>
<evidence type="ECO:0000313" key="6">
    <source>
        <dbReference type="Proteomes" id="UP000322997"/>
    </source>
</evidence>
<sequence>MSGRIRVTPAELDGMSGRYSNEKGKLESQIGDLDGMIRELESMWEGESSRAFSDQYERLRPSFVEMQELLGDISLQLRNTARAIEDADNQIASQIRG</sequence>
<evidence type="ECO:0000313" key="5">
    <source>
        <dbReference type="Proteomes" id="UP000037405"/>
    </source>
</evidence>
<dbReference type="Proteomes" id="UP000322997">
    <property type="component" value="Unassembled WGS sequence"/>
</dbReference>
<dbReference type="AlphaFoldDB" id="A0A0J5WH09"/>
<reference evidence="3" key="2">
    <citation type="submission" date="2015-07" db="EMBL/GenBank/DDBJ databases">
        <title>MeaNS - Measles Nucleotide Surveillance Program.</title>
        <authorList>
            <person name="Tran T."/>
            <person name="Druce J."/>
        </authorList>
    </citation>
    <scope>NUCLEOTIDE SEQUENCE</scope>
    <source>
        <strain evidence="3">JCM 11544</strain>
    </source>
</reference>
<dbReference type="OrthoDB" id="4978934at2"/>
<proteinExistence type="inferred from homology"/>
<dbReference type="InterPro" id="IPR036689">
    <property type="entry name" value="ESAT-6-like_sf"/>
</dbReference>
<dbReference type="STRING" id="189381.GCA_900166615_00215"/>
<reference evidence="5" key="1">
    <citation type="submission" date="2015-07" db="EMBL/GenBank/DDBJ databases">
        <title>Fjat-14235 jcm11544.</title>
        <authorList>
            <person name="Liu B."/>
            <person name="Wang J."/>
            <person name="Zhu Y."/>
            <person name="Liu G."/>
            <person name="Chen Q."/>
            <person name="Chen Z."/>
            <person name="Lan J."/>
            <person name="Che J."/>
            <person name="Ge C."/>
            <person name="Shi H."/>
            <person name="Pan Z."/>
            <person name="Liu X."/>
        </authorList>
    </citation>
    <scope>NUCLEOTIDE SEQUENCE [LARGE SCALE GENOMIC DNA]</scope>
    <source>
        <strain evidence="5">JCM 11544</strain>
    </source>
</reference>
<dbReference type="NCBIfam" id="TIGR03930">
    <property type="entry name" value="WXG100_ESAT6"/>
    <property type="match status" value="1"/>
</dbReference>
<organism evidence="3 5">
    <name type="scientific">Rossellomorea marisflavi</name>
    <dbReference type="NCBI Taxonomy" id="189381"/>
    <lineage>
        <taxon>Bacteria</taxon>
        <taxon>Bacillati</taxon>
        <taxon>Bacillota</taxon>
        <taxon>Bacilli</taxon>
        <taxon>Bacillales</taxon>
        <taxon>Bacillaceae</taxon>
        <taxon>Rossellomorea</taxon>
    </lineage>
</organism>
<evidence type="ECO:0000313" key="4">
    <source>
        <dbReference type="EMBL" id="TYS51420.1"/>
    </source>
</evidence>
<accession>A0A0J5WH09</accession>
<keyword evidence="5" id="KW-1185">Reference proteome</keyword>
<dbReference type="Proteomes" id="UP000037405">
    <property type="component" value="Unassembled WGS sequence"/>
</dbReference>